<gene>
    <name evidence="1" type="ORF">LP43_0363</name>
</gene>
<dbReference type="AlphaFoldDB" id="A0A0A0BJ94"/>
<name>A0A0A0BJ94_9GAMM</name>
<dbReference type="Proteomes" id="UP000029999">
    <property type="component" value="Unassembled WGS sequence"/>
</dbReference>
<reference evidence="1 2" key="1">
    <citation type="submission" date="2014-09" db="EMBL/GenBank/DDBJ databases">
        <authorList>
            <person name="Grob C."/>
            <person name="Taubert M."/>
            <person name="Howat A.M."/>
            <person name="Burns O.J."/>
            <person name="Dixon J.L."/>
            <person name="Chen Y."/>
            <person name="Murrell J.C."/>
        </authorList>
    </citation>
    <scope>NUCLEOTIDE SEQUENCE [LARGE SCALE GENOMIC DNA]</scope>
    <source>
        <strain evidence="1">L4</strain>
    </source>
</reference>
<protein>
    <submittedName>
        <fullName evidence="1">Uncharacterized protein</fullName>
    </submittedName>
</protein>
<evidence type="ECO:0000313" key="2">
    <source>
        <dbReference type="Proteomes" id="UP000029999"/>
    </source>
</evidence>
<evidence type="ECO:0000313" key="1">
    <source>
        <dbReference type="EMBL" id="KGM07945.1"/>
    </source>
</evidence>
<accession>A0A0A0BJ94</accession>
<comment type="caution">
    <text evidence="1">The sequence shown here is derived from an EMBL/GenBank/DDBJ whole genome shotgun (WGS) entry which is preliminary data.</text>
</comment>
<organism evidence="1 2">
    <name type="scientific">Methylophaga thiooxydans</name>
    <dbReference type="NCBI Taxonomy" id="392484"/>
    <lineage>
        <taxon>Bacteria</taxon>
        <taxon>Pseudomonadati</taxon>
        <taxon>Pseudomonadota</taxon>
        <taxon>Gammaproteobacteria</taxon>
        <taxon>Thiotrichales</taxon>
        <taxon>Piscirickettsiaceae</taxon>
        <taxon>Methylophaga</taxon>
    </lineage>
</organism>
<sequence length="42" mass="4789">MWFSVFINNVSGLESVKVRWFSATIKHDNDGAYDKKPLCDGI</sequence>
<proteinExistence type="predicted"/>
<dbReference type="EMBL" id="JRQD01000001">
    <property type="protein sequence ID" value="KGM07945.1"/>
    <property type="molecule type" value="Genomic_DNA"/>
</dbReference>